<gene>
    <name evidence="1" type="ORF">CRV2_00011301</name>
</gene>
<proteinExistence type="predicted"/>
<keyword evidence="2" id="KW-1185">Reference proteome</keyword>
<protein>
    <submittedName>
        <fullName evidence="1">Uncharacterized protein</fullName>
    </submittedName>
</protein>
<dbReference type="Proteomes" id="UP000836387">
    <property type="component" value="Unassembled WGS sequence"/>
</dbReference>
<accession>A0ACA9TWC6</accession>
<organism evidence="1 2">
    <name type="scientific">Clonostachys rosea f. rosea IK726</name>
    <dbReference type="NCBI Taxonomy" id="1349383"/>
    <lineage>
        <taxon>Eukaryota</taxon>
        <taxon>Fungi</taxon>
        <taxon>Dikarya</taxon>
        <taxon>Ascomycota</taxon>
        <taxon>Pezizomycotina</taxon>
        <taxon>Sordariomycetes</taxon>
        <taxon>Hypocreomycetidae</taxon>
        <taxon>Hypocreales</taxon>
        <taxon>Bionectriaceae</taxon>
        <taxon>Clonostachys</taxon>
    </lineage>
</organism>
<comment type="caution">
    <text evidence="1">The sequence shown here is derived from an EMBL/GenBank/DDBJ whole genome shotgun (WGS) entry which is preliminary data.</text>
</comment>
<dbReference type="EMBL" id="CADEHS020000008">
    <property type="protein sequence ID" value="CAG9945208.1"/>
    <property type="molecule type" value="Genomic_DNA"/>
</dbReference>
<reference evidence="1" key="1">
    <citation type="submission" date="2020-04" db="EMBL/GenBank/DDBJ databases">
        <authorList>
            <person name="Broberg M."/>
        </authorList>
    </citation>
    <scope>NUCLEOTIDE SEQUENCE</scope>
</reference>
<name>A0ACA9TWC6_BIOOC</name>
<reference evidence="1" key="2">
    <citation type="submission" date="2021-10" db="EMBL/GenBank/DDBJ databases">
        <authorList>
            <person name="Piombo E."/>
        </authorList>
    </citation>
    <scope>NUCLEOTIDE SEQUENCE</scope>
</reference>
<sequence>MPALDRFLDLRCDPTSAAHAGPNISLAPRAVRSCQPCNRRKVRCDRKEPCSACQKTGIRCSYLPIGIQPPRGIKRGLKAGMVARIAELEKALSVVSSTRKDDLLSASHLDQPQSARPSDHQAQLTLSHLPHERQDTSGDNIHQADILLQEGAASRYFSDDVLSRVVNEERNHSRTTLTVSPVKISPLSMKSSSPFNPLGILSVPGMLHPPYGLHPTKSVAAFLWRQYVEVVEECASCKILHVPTDEIIVFNTIEDPSSASAENLALCFAIYFASCASLEAREIEKILHQDGVQGALALKHGFEQALAHSNFLDMPSDTTIKALTIYIGALNIQHRGKGTWIVNGLTMRAARSLGFHVDGGRLGMPPFRAEIRRRIWWCLNVFERRAHEDYGLPGASDSVQSPSVDLPLNVNDEDLYPDMDSLPQPREGWTSMTPTLINIEAFTAIRECTAHSSAESSQEDVRQQIMARGRDVVNKYIQHAKLVVPRQRHMILVSRFVLRKLDFDSRLKWQIRRSGTSPDQFITEENMAEALEVMDLVRSLHTDELLKKYAVSSRAYTQYNIKLYILYHLFIRPLSPNAERAWKLIDDQVAPWSGFDAEIVGPKAEFLQTLVIRAKELRVKALTEQATSLEDKQPMTITSHCELANGHLGDVSADDSWLGHLNLPSIIQGGFLDDAILQQLDWTALMEAIVISSFKFVRSIVRSLVLLTRYVFCYSISLGLWIQ</sequence>
<evidence type="ECO:0000313" key="1">
    <source>
        <dbReference type="EMBL" id="CAG9945208.1"/>
    </source>
</evidence>
<evidence type="ECO:0000313" key="2">
    <source>
        <dbReference type="Proteomes" id="UP000836387"/>
    </source>
</evidence>